<dbReference type="Proteomes" id="UP000216074">
    <property type="component" value="Unassembled WGS sequence"/>
</dbReference>
<evidence type="ECO:0000313" key="1">
    <source>
        <dbReference type="EMBL" id="OZG65352.1"/>
    </source>
</evidence>
<dbReference type="OrthoDB" id="8969999at2"/>
<keyword evidence="2" id="KW-1185">Reference proteome</keyword>
<accession>A0A261G1P9</accession>
<name>A0A261G1P9_9BIFI</name>
<dbReference type="RefSeq" id="WP_094729299.1">
    <property type="nucleotide sequence ID" value="NZ_MWWY01000013.1"/>
</dbReference>
<evidence type="ECO:0000313" key="2">
    <source>
        <dbReference type="Proteomes" id="UP000216074"/>
    </source>
</evidence>
<dbReference type="EMBL" id="MWWY01000013">
    <property type="protein sequence ID" value="OZG65352.1"/>
    <property type="molecule type" value="Genomic_DNA"/>
</dbReference>
<gene>
    <name evidence="1" type="ORF">BHAP_0630</name>
</gene>
<organism evidence="1 2">
    <name type="scientific">Bifidobacterium hapali</name>
    <dbReference type="NCBI Taxonomy" id="1630172"/>
    <lineage>
        <taxon>Bacteria</taxon>
        <taxon>Bacillati</taxon>
        <taxon>Actinomycetota</taxon>
        <taxon>Actinomycetes</taxon>
        <taxon>Bifidobacteriales</taxon>
        <taxon>Bifidobacteriaceae</taxon>
        <taxon>Bifidobacterium</taxon>
    </lineage>
</organism>
<protein>
    <submittedName>
        <fullName evidence="1">Uncharacterized protein</fullName>
    </submittedName>
</protein>
<comment type="caution">
    <text evidence="1">The sequence shown here is derived from an EMBL/GenBank/DDBJ whole genome shotgun (WGS) entry which is preliminary data.</text>
</comment>
<sequence length="79" mass="8702">MSSAIINVPVDMDVLYDAERDSRSAGMTLVERLQQVISGWAEAREDADDLAVLRDAMAHDDGTRYSADEVDRMLDDVAA</sequence>
<proteinExistence type="predicted"/>
<dbReference type="AlphaFoldDB" id="A0A261G1P9"/>
<reference evidence="1 2" key="1">
    <citation type="journal article" date="2017" name="BMC Genomics">
        <title>Comparative genomic and phylogenomic analyses of the Bifidobacteriaceae family.</title>
        <authorList>
            <person name="Lugli G.A."/>
            <person name="Milani C."/>
            <person name="Turroni F."/>
            <person name="Duranti S."/>
            <person name="Mancabelli L."/>
            <person name="Mangifesta M."/>
            <person name="Ferrario C."/>
            <person name="Modesto M."/>
            <person name="Mattarelli P."/>
            <person name="Jiri K."/>
            <person name="van Sinderen D."/>
            <person name="Ventura M."/>
        </authorList>
    </citation>
    <scope>NUCLEOTIDE SEQUENCE [LARGE SCALE GENOMIC DNA]</scope>
    <source>
        <strain evidence="1 2">DSM 100202</strain>
    </source>
</reference>